<comment type="caution">
    <text evidence="2">The sequence shown here is derived from an EMBL/GenBank/DDBJ whole genome shotgun (WGS) entry which is preliminary data.</text>
</comment>
<feature type="compositionally biased region" description="Basic residues" evidence="1">
    <location>
        <begin position="87"/>
        <end position="96"/>
    </location>
</feature>
<dbReference type="OrthoDB" id="6039849at2759"/>
<sequence>MLMQIVLSEFQKLTPLTLSKRYEVHNCGQRQENPFVKNPGSTYIVTNVSGKNIAQSIYNFEAFGCVDMVFSEELGFTRSSNAERTCTGRKRSRQKLPHGAVVGKRLAAH</sequence>
<proteinExistence type="predicted"/>
<evidence type="ECO:0000313" key="3">
    <source>
        <dbReference type="Proteomes" id="UP000887013"/>
    </source>
</evidence>
<organism evidence="2 3">
    <name type="scientific">Nephila pilipes</name>
    <name type="common">Giant wood spider</name>
    <name type="synonym">Nephila maculata</name>
    <dbReference type="NCBI Taxonomy" id="299642"/>
    <lineage>
        <taxon>Eukaryota</taxon>
        <taxon>Metazoa</taxon>
        <taxon>Ecdysozoa</taxon>
        <taxon>Arthropoda</taxon>
        <taxon>Chelicerata</taxon>
        <taxon>Arachnida</taxon>
        <taxon>Araneae</taxon>
        <taxon>Araneomorphae</taxon>
        <taxon>Entelegynae</taxon>
        <taxon>Araneoidea</taxon>
        <taxon>Nephilidae</taxon>
        <taxon>Nephila</taxon>
    </lineage>
</organism>
<evidence type="ECO:0000313" key="2">
    <source>
        <dbReference type="EMBL" id="GFS28678.1"/>
    </source>
</evidence>
<evidence type="ECO:0000256" key="1">
    <source>
        <dbReference type="SAM" id="MobiDB-lite"/>
    </source>
</evidence>
<gene>
    <name evidence="2" type="ORF">NPIL_560321</name>
</gene>
<feature type="region of interest" description="Disordered" evidence="1">
    <location>
        <begin position="85"/>
        <end position="109"/>
    </location>
</feature>
<dbReference type="AlphaFoldDB" id="A0A8X6M7Q3"/>
<keyword evidence="3" id="KW-1185">Reference proteome</keyword>
<accession>A0A8X6M7Q3</accession>
<dbReference type="EMBL" id="BMAW01041461">
    <property type="protein sequence ID" value="GFS28678.1"/>
    <property type="molecule type" value="Genomic_DNA"/>
</dbReference>
<reference evidence="2" key="1">
    <citation type="submission" date="2020-08" db="EMBL/GenBank/DDBJ databases">
        <title>Multicomponent nature underlies the extraordinary mechanical properties of spider dragline silk.</title>
        <authorList>
            <person name="Kono N."/>
            <person name="Nakamura H."/>
            <person name="Mori M."/>
            <person name="Yoshida Y."/>
            <person name="Ohtoshi R."/>
            <person name="Malay A.D."/>
            <person name="Moran D.A.P."/>
            <person name="Tomita M."/>
            <person name="Numata K."/>
            <person name="Arakawa K."/>
        </authorList>
    </citation>
    <scope>NUCLEOTIDE SEQUENCE</scope>
</reference>
<name>A0A8X6M7Q3_NEPPI</name>
<dbReference type="Proteomes" id="UP000887013">
    <property type="component" value="Unassembled WGS sequence"/>
</dbReference>
<protein>
    <submittedName>
        <fullName evidence="2">Uncharacterized protein</fullName>
    </submittedName>
</protein>